<evidence type="ECO:0000256" key="1">
    <source>
        <dbReference type="ARBA" id="ARBA00022723"/>
    </source>
</evidence>
<dbReference type="InterPro" id="IPR036864">
    <property type="entry name" value="Zn2-C6_fun-type_DNA-bd_sf"/>
</dbReference>
<evidence type="ECO:0000256" key="3">
    <source>
        <dbReference type="ARBA" id="ARBA00023125"/>
    </source>
</evidence>
<dbReference type="PROSITE" id="PS50048">
    <property type="entry name" value="ZN2_CY6_FUNGAL_2"/>
    <property type="match status" value="1"/>
</dbReference>
<dbReference type="PANTHER" id="PTHR47256:SF10">
    <property type="entry name" value="ZN(II)2CYS6 TRANSCRIPTION FACTOR (EUROFUNG)"/>
    <property type="match status" value="1"/>
</dbReference>
<dbReference type="InterPro" id="IPR053187">
    <property type="entry name" value="Notoamide_regulator"/>
</dbReference>
<organism evidence="8 9">
    <name type="scientific">Penicillium brevicompactum</name>
    <dbReference type="NCBI Taxonomy" id="5074"/>
    <lineage>
        <taxon>Eukaryota</taxon>
        <taxon>Fungi</taxon>
        <taxon>Dikarya</taxon>
        <taxon>Ascomycota</taxon>
        <taxon>Pezizomycotina</taxon>
        <taxon>Eurotiomycetes</taxon>
        <taxon>Eurotiomycetidae</taxon>
        <taxon>Eurotiales</taxon>
        <taxon>Aspergillaceae</taxon>
        <taxon>Penicillium</taxon>
    </lineage>
</organism>
<dbReference type="Pfam" id="PF00172">
    <property type="entry name" value="Zn_clus"/>
    <property type="match status" value="1"/>
</dbReference>
<dbReference type="CDD" id="cd12148">
    <property type="entry name" value="fungal_TF_MHR"/>
    <property type="match status" value="1"/>
</dbReference>
<feature type="domain" description="Zn(2)-C6 fungal-type" evidence="7">
    <location>
        <begin position="40"/>
        <end position="70"/>
    </location>
</feature>
<dbReference type="Gene3D" id="4.10.240.10">
    <property type="entry name" value="Zn(2)-C6 fungal-type DNA-binding domain"/>
    <property type="match status" value="1"/>
</dbReference>
<dbReference type="CDD" id="cd00067">
    <property type="entry name" value="GAL4"/>
    <property type="match status" value="1"/>
</dbReference>
<keyword evidence="4" id="KW-0804">Transcription</keyword>
<dbReference type="GO" id="GO:0003677">
    <property type="term" value="F:DNA binding"/>
    <property type="evidence" value="ECO:0007669"/>
    <property type="project" value="UniProtKB-KW"/>
</dbReference>
<keyword evidence="2" id="KW-0805">Transcription regulation</keyword>
<evidence type="ECO:0000259" key="7">
    <source>
        <dbReference type="PROSITE" id="PS50048"/>
    </source>
</evidence>
<keyword evidence="5" id="KW-0539">Nucleus</keyword>
<dbReference type="GO" id="GO:0000981">
    <property type="term" value="F:DNA-binding transcription factor activity, RNA polymerase II-specific"/>
    <property type="evidence" value="ECO:0007669"/>
    <property type="project" value="InterPro"/>
</dbReference>
<evidence type="ECO:0000256" key="4">
    <source>
        <dbReference type="ARBA" id="ARBA00023163"/>
    </source>
</evidence>
<comment type="caution">
    <text evidence="8">The sequence shown here is derived from an EMBL/GenBank/DDBJ whole genome shotgun (WGS) entry which is preliminary data.</text>
</comment>
<dbReference type="SMART" id="SM00066">
    <property type="entry name" value="GAL4"/>
    <property type="match status" value="1"/>
</dbReference>
<reference evidence="8" key="2">
    <citation type="journal article" date="2023" name="IMA Fungus">
        <title>Comparative genomic study of the Penicillium genus elucidates a diverse pangenome and 15 lateral gene transfer events.</title>
        <authorList>
            <person name="Petersen C."/>
            <person name="Sorensen T."/>
            <person name="Nielsen M.R."/>
            <person name="Sondergaard T.E."/>
            <person name="Sorensen J.L."/>
            <person name="Fitzpatrick D.A."/>
            <person name="Frisvad J.C."/>
            <person name="Nielsen K.L."/>
        </authorList>
    </citation>
    <scope>NUCLEOTIDE SEQUENCE</scope>
    <source>
        <strain evidence="8">IBT 35673</strain>
    </source>
</reference>
<evidence type="ECO:0000256" key="2">
    <source>
        <dbReference type="ARBA" id="ARBA00023015"/>
    </source>
</evidence>
<dbReference type="InterPro" id="IPR001138">
    <property type="entry name" value="Zn2Cys6_DnaBD"/>
</dbReference>
<protein>
    <submittedName>
        <fullName evidence="8">Transcription factor</fullName>
    </submittedName>
</protein>
<dbReference type="EMBL" id="JAPZBQ010000001">
    <property type="protein sequence ID" value="KAJ5352967.1"/>
    <property type="molecule type" value="Genomic_DNA"/>
</dbReference>
<dbReference type="Pfam" id="PF04082">
    <property type="entry name" value="Fungal_trans"/>
    <property type="match status" value="1"/>
</dbReference>
<feature type="region of interest" description="Disordered" evidence="6">
    <location>
        <begin position="1"/>
        <end position="21"/>
    </location>
</feature>
<keyword evidence="3" id="KW-0238">DNA-binding</keyword>
<dbReference type="Proteomes" id="UP001147695">
    <property type="component" value="Unassembled WGS sequence"/>
</dbReference>
<keyword evidence="1" id="KW-0479">Metal-binding</keyword>
<dbReference type="SUPFAM" id="SSF57701">
    <property type="entry name" value="Zn2/Cys6 DNA-binding domain"/>
    <property type="match status" value="1"/>
</dbReference>
<dbReference type="PROSITE" id="PS00463">
    <property type="entry name" value="ZN2_CY6_FUNGAL_1"/>
    <property type="match status" value="1"/>
</dbReference>
<name>A0A9W9R3B4_PENBR</name>
<dbReference type="InterPro" id="IPR007219">
    <property type="entry name" value="XnlR_reg_dom"/>
</dbReference>
<sequence>MKLSHHQNHKQFPTLAPGPPRMFAPQTSTAVTKPKKNSTACLACKAAKRKCSGPDAPCKACQAAGTECYFDPSRDLRRKVAVKRTIQELTNHKELLTSLLKTLKNADETQLEGILNLIRNESPLEEIAESVGGPATTFADPQELSTASSLAISDYGDQPGEVSGSGPQARRTSETSLIASSPEDTQFMKIPQLPVISPYARVSLESLCDIPLFKVPAKPWTQMTDSDYLVSHLVSLYFTWDHPGSQFLDQRVFLAHMRDADPKSEFCTPLLVNSLLAMASTHSDSLDVLSNPDNAFSRGQLFFDEAQRLWETELETSLSPISLPNIQALLLMCCLFKLQGRVKKSWVVLGQAVLMAQGTGLFDTPSMKQDTIVSEMEHVRTITAWGIFNLRSQLSVELEMIAPLEYPLSDITICSNDDVDWTPYPRSNKITYSKQPARLPEIRQGLVDIAKILSDVQKLIGSGNRGVGSDDLWRQAESSFDRLNTWLQHWPTLSEMQNDPLPQVLLTRIKCLEATISLFEVLIGSAQPQIARQARIYQIKSAHEMAQCLHIHRRSYGLKHIPSQVVGATQIGLRVMIRHFEDSDESRQAFAELCRWGLSLSSKYQETANVLREIKTKALQQNLRLPHEIVAILDDKGYES</sequence>
<evidence type="ECO:0000256" key="6">
    <source>
        <dbReference type="SAM" id="MobiDB-lite"/>
    </source>
</evidence>
<proteinExistence type="predicted"/>
<gene>
    <name evidence="8" type="ORF">N7452_001941</name>
</gene>
<accession>A0A9W9R3B4</accession>
<dbReference type="AlphaFoldDB" id="A0A9W9R3B4"/>
<dbReference type="GO" id="GO:0008270">
    <property type="term" value="F:zinc ion binding"/>
    <property type="evidence" value="ECO:0007669"/>
    <property type="project" value="InterPro"/>
</dbReference>
<dbReference type="PANTHER" id="PTHR47256">
    <property type="entry name" value="ZN(II)2CYS6 TRANSCRIPTION FACTOR (EUROFUNG)-RELATED"/>
    <property type="match status" value="1"/>
</dbReference>
<dbReference type="GO" id="GO:0006351">
    <property type="term" value="P:DNA-templated transcription"/>
    <property type="evidence" value="ECO:0007669"/>
    <property type="project" value="InterPro"/>
</dbReference>
<evidence type="ECO:0000313" key="9">
    <source>
        <dbReference type="Proteomes" id="UP001147695"/>
    </source>
</evidence>
<evidence type="ECO:0000256" key="5">
    <source>
        <dbReference type="ARBA" id="ARBA00023242"/>
    </source>
</evidence>
<reference evidence="8" key="1">
    <citation type="submission" date="2022-12" db="EMBL/GenBank/DDBJ databases">
        <authorList>
            <person name="Petersen C."/>
        </authorList>
    </citation>
    <scope>NUCLEOTIDE SEQUENCE</scope>
    <source>
        <strain evidence="8">IBT 35673</strain>
    </source>
</reference>
<evidence type="ECO:0000313" key="8">
    <source>
        <dbReference type="EMBL" id="KAJ5352967.1"/>
    </source>
</evidence>